<organism evidence="1 2">
    <name type="scientific">Bacillus sonorensis L12</name>
    <dbReference type="NCBI Taxonomy" id="1274524"/>
    <lineage>
        <taxon>Bacteria</taxon>
        <taxon>Bacillati</taxon>
        <taxon>Bacillota</taxon>
        <taxon>Bacilli</taxon>
        <taxon>Bacillales</taxon>
        <taxon>Bacillaceae</taxon>
        <taxon>Bacillus</taxon>
    </lineage>
</organism>
<protein>
    <submittedName>
        <fullName evidence="1">Uncharacterized protein</fullName>
    </submittedName>
</protein>
<dbReference type="Proteomes" id="UP000011907">
    <property type="component" value="Unassembled WGS sequence"/>
</dbReference>
<name>M5P2P2_9BACI</name>
<dbReference type="OrthoDB" id="3532550at2"/>
<accession>M5P2P2</accession>
<dbReference type="STRING" id="1274524.BSONL12_18384"/>
<evidence type="ECO:0000313" key="1">
    <source>
        <dbReference type="EMBL" id="EME73709.1"/>
    </source>
</evidence>
<comment type="caution">
    <text evidence="1">The sequence shown here is derived from an EMBL/GenBank/DDBJ whole genome shotgun (WGS) entry which is preliminary data.</text>
</comment>
<proteinExistence type="predicted"/>
<dbReference type="EMBL" id="AOFM01000009">
    <property type="protein sequence ID" value="EME73709.1"/>
    <property type="molecule type" value="Genomic_DNA"/>
</dbReference>
<reference evidence="1 2" key="1">
    <citation type="journal article" date="2013" name="Genome Announc.">
        <title>Draft Whole-Genome Sequence of Bacillus sonorensis Strain L12, a Source of Nonribosomal Lipopeptides.</title>
        <authorList>
            <person name="Adimpong D.B."/>
            <person name="Sorensen K.I."/>
            <person name="Nielsen D.S."/>
            <person name="Thorsen L."/>
            <person name="Rasmussen T.B."/>
            <person name="Derkx P.M."/>
            <person name="Jespersen L."/>
        </authorList>
    </citation>
    <scope>NUCLEOTIDE SEQUENCE [LARGE SCALE GENOMIC DNA]</scope>
    <source>
        <strain evidence="1 2">L12</strain>
    </source>
</reference>
<dbReference type="PATRIC" id="fig|1274524.3.peg.3982"/>
<dbReference type="eggNOG" id="ENOG5033EMG">
    <property type="taxonomic scope" value="Bacteria"/>
</dbReference>
<gene>
    <name evidence="1" type="ORF">BSONL12_18384</name>
</gene>
<sequence length="209" mass="24406">MTIWHYFFKLHPLKMRAGWKVKENHLYQKPIRENRQMLLILENEAENKIVQVENAGDLRYDIRIFNIEQEPVGGMIDIPHDQLVERLEKVIWKEEGGSGGPRNLLRLRVPSGWTVSHHALTDANPGELAPDSEVWQSDFKRDLLQLQHEEDRLLLDVEWYPESDPAGHYAVKLIKNGDWSRPLEDMLCIHPKELAYELDSVLKKAGERS</sequence>
<dbReference type="AlphaFoldDB" id="M5P2P2"/>
<evidence type="ECO:0000313" key="2">
    <source>
        <dbReference type="Proteomes" id="UP000011907"/>
    </source>
</evidence>